<feature type="compositionally biased region" description="Basic and acidic residues" evidence="4">
    <location>
        <begin position="82"/>
        <end position="92"/>
    </location>
</feature>
<dbReference type="PANTHER" id="PTHR11534">
    <property type="entry name" value="MYOGENIC FACTOR"/>
    <property type="match status" value="1"/>
</dbReference>
<feature type="domain" description="BHLH" evidence="5">
    <location>
        <begin position="155"/>
        <end position="185"/>
    </location>
</feature>
<evidence type="ECO:0000313" key="6">
    <source>
        <dbReference type="EMBL" id="VUZ40392.1"/>
    </source>
</evidence>
<dbReference type="GO" id="GO:0000981">
    <property type="term" value="F:DNA-binding transcription factor activity, RNA polymerase II-specific"/>
    <property type="evidence" value="ECO:0007669"/>
    <property type="project" value="TreeGrafter"/>
</dbReference>
<accession>A0A564XZF1</accession>
<gene>
    <name evidence="6" type="ORF">WMSIL1_LOCUS1455</name>
</gene>
<dbReference type="InterPro" id="IPR002546">
    <property type="entry name" value="MyoD_N"/>
</dbReference>
<evidence type="ECO:0000259" key="5">
    <source>
        <dbReference type="PROSITE" id="PS50888"/>
    </source>
</evidence>
<name>A0A564XZF1_HYMDI</name>
<dbReference type="GO" id="GO:0000978">
    <property type="term" value="F:RNA polymerase II cis-regulatory region sequence-specific DNA binding"/>
    <property type="evidence" value="ECO:0007669"/>
    <property type="project" value="TreeGrafter"/>
</dbReference>
<protein>
    <recommendedName>
        <fullName evidence="5">BHLH domain-containing protein</fullName>
    </recommendedName>
</protein>
<feature type="non-terminal residue" evidence="6">
    <location>
        <position position="185"/>
    </location>
</feature>
<dbReference type="GO" id="GO:0046983">
    <property type="term" value="F:protein dimerization activity"/>
    <property type="evidence" value="ECO:0007669"/>
    <property type="project" value="InterPro"/>
</dbReference>
<sequence length="185" mass="20300">MEPGFSTNPGFYLKPEEGGKLPGFFNAPNSGVQSAPNATGTTPTTCNLNSNMDKDQGKRMTDTRRNSGDVRKKVRSLQQTPKKADSLTDKTAKSSLGMSEDRSPISMGDSGDDTCSSDDEHGPGSKEEHVLAPGSHGQCLLWACKACKKKTMQVDRRKAATMRERRRLRKVNEAFETLKRRTCSN</sequence>
<dbReference type="PROSITE" id="PS50888">
    <property type="entry name" value="BHLH"/>
    <property type="match status" value="1"/>
</dbReference>
<dbReference type="Pfam" id="PF01586">
    <property type="entry name" value="Basic"/>
    <property type="match status" value="1"/>
</dbReference>
<feature type="compositionally biased region" description="Basic and acidic residues" evidence="4">
    <location>
        <begin position="118"/>
        <end position="130"/>
    </location>
</feature>
<keyword evidence="7" id="KW-1185">Reference proteome</keyword>
<evidence type="ECO:0000313" key="7">
    <source>
        <dbReference type="Proteomes" id="UP000321570"/>
    </source>
</evidence>
<dbReference type="GO" id="GO:0007517">
    <property type="term" value="P:muscle organ development"/>
    <property type="evidence" value="ECO:0007669"/>
    <property type="project" value="InterPro"/>
</dbReference>
<evidence type="ECO:0000256" key="2">
    <source>
        <dbReference type="ARBA" id="ARBA00023125"/>
    </source>
</evidence>
<evidence type="ECO:0000256" key="4">
    <source>
        <dbReference type="SAM" id="MobiDB-lite"/>
    </source>
</evidence>
<dbReference type="PANTHER" id="PTHR11534:SF9">
    <property type="entry name" value="MYOGENIC-DETERMINATION PROTEIN"/>
    <property type="match status" value="1"/>
</dbReference>
<dbReference type="Proteomes" id="UP000321570">
    <property type="component" value="Unassembled WGS sequence"/>
</dbReference>
<reference evidence="6 7" key="1">
    <citation type="submission" date="2019-07" db="EMBL/GenBank/DDBJ databases">
        <authorList>
            <person name="Jastrzebski P J."/>
            <person name="Paukszto L."/>
            <person name="Jastrzebski P J."/>
        </authorList>
    </citation>
    <scope>NUCLEOTIDE SEQUENCE [LARGE SCALE GENOMIC DNA]</scope>
    <source>
        <strain evidence="6 7">WMS-il1</strain>
    </source>
</reference>
<evidence type="ECO:0000256" key="1">
    <source>
        <dbReference type="ARBA" id="ARBA00004123"/>
    </source>
</evidence>
<organism evidence="6 7">
    <name type="scientific">Hymenolepis diminuta</name>
    <name type="common">Rat tapeworm</name>
    <dbReference type="NCBI Taxonomy" id="6216"/>
    <lineage>
        <taxon>Eukaryota</taxon>
        <taxon>Metazoa</taxon>
        <taxon>Spiralia</taxon>
        <taxon>Lophotrochozoa</taxon>
        <taxon>Platyhelminthes</taxon>
        <taxon>Cestoda</taxon>
        <taxon>Eucestoda</taxon>
        <taxon>Cyclophyllidea</taxon>
        <taxon>Hymenolepididae</taxon>
        <taxon>Hymenolepis</taxon>
    </lineage>
</organism>
<dbReference type="InterPro" id="IPR011598">
    <property type="entry name" value="bHLH_dom"/>
</dbReference>
<dbReference type="EMBL" id="CABIJS010000033">
    <property type="protein sequence ID" value="VUZ40392.1"/>
    <property type="molecule type" value="Genomic_DNA"/>
</dbReference>
<feature type="region of interest" description="Disordered" evidence="4">
    <location>
        <begin position="1"/>
        <end position="130"/>
    </location>
</feature>
<dbReference type="InterPro" id="IPR039704">
    <property type="entry name" value="Myogenic_factor"/>
</dbReference>
<dbReference type="GO" id="GO:0005634">
    <property type="term" value="C:nucleus"/>
    <property type="evidence" value="ECO:0007669"/>
    <property type="project" value="UniProtKB-SubCell"/>
</dbReference>
<keyword evidence="2" id="KW-0238">DNA-binding</keyword>
<feature type="compositionally biased region" description="Polar residues" evidence="4">
    <location>
        <begin position="27"/>
        <end position="51"/>
    </location>
</feature>
<keyword evidence="3" id="KW-0539">Nucleus</keyword>
<dbReference type="Gene3D" id="4.10.280.10">
    <property type="entry name" value="Helix-loop-helix DNA-binding domain"/>
    <property type="match status" value="1"/>
</dbReference>
<dbReference type="GO" id="GO:0045663">
    <property type="term" value="P:positive regulation of myoblast differentiation"/>
    <property type="evidence" value="ECO:0007669"/>
    <property type="project" value="TreeGrafter"/>
</dbReference>
<comment type="subcellular location">
    <subcellularLocation>
        <location evidence="1">Nucleus</location>
    </subcellularLocation>
</comment>
<dbReference type="SMART" id="SM00520">
    <property type="entry name" value="BASIC"/>
    <property type="match status" value="1"/>
</dbReference>
<proteinExistence type="predicted"/>
<dbReference type="SUPFAM" id="SSF47459">
    <property type="entry name" value="HLH, helix-loop-helix DNA-binding domain"/>
    <property type="match status" value="1"/>
</dbReference>
<dbReference type="AlphaFoldDB" id="A0A564XZF1"/>
<feature type="compositionally biased region" description="Basic and acidic residues" evidence="4">
    <location>
        <begin position="52"/>
        <end position="71"/>
    </location>
</feature>
<dbReference type="InterPro" id="IPR036638">
    <property type="entry name" value="HLH_DNA-bd_sf"/>
</dbReference>
<evidence type="ECO:0000256" key="3">
    <source>
        <dbReference type="ARBA" id="ARBA00023242"/>
    </source>
</evidence>